<dbReference type="Proteomes" id="UP000265515">
    <property type="component" value="Unassembled WGS sequence"/>
</dbReference>
<gene>
    <name evidence="2" type="ORF">CBR_g40022</name>
</gene>
<dbReference type="Gene3D" id="1.20.1530.20">
    <property type="match status" value="1"/>
</dbReference>
<name>A0A388LSZ1_CHABU</name>
<evidence type="ECO:0000313" key="2">
    <source>
        <dbReference type="EMBL" id="GBG85379.1"/>
    </source>
</evidence>
<dbReference type="OrthoDB" id="203097at2759"/>
<feature type="transmembrane region" description="Helical" evidence="1">
    <location>
        <begin position="6"/>
        <end position="28"/>
    </location>
</feature>
<keyword evidence="3" id="KW-1185">Reference proteome</keyword>
<sequence length="94" mass="10437">MLISSQGLNLLLPVLMFHVLSFASGYWVPRMSLWRQDEKTARTLSICSGMQSSTLAMLLATQFLGFTHASPPSYSVHSTPHSQSIVSRVWRGVV</sequence>
<comment type="caution">
    <text evidence="2">The sequence shown here is derived from an EMBL/GenBank/DDBJ whole genome shotgun (WGS) entry which is preliminary data.</text>
</comment>
<organism evidence="2 3">
    <name type="scientific">Chara braunii</name>
    <name type="common">Braun's stonewort</name>
    <dbReference type="NCBI Taxonomy" id="69332"/>
    <lineage>
        <taxon>Eukaryota</taxon>
        <taxon>Viridiplantae</taxon>
        <taxon>Streptophyta</taxon>
        <taxon>Charophyceae</taxon>
        <taxon>Charales</taxon>
        <taxon>Characeae</taxon>
        <taxon>Chara</taxon>
    </lineage>
</organism>
<proteinExistence type="predicted"/>
<keyword evidence="1" id="KW-0812">Transmembrane</keyword>
<dbReference type="Gramene" id="GBG85379">
    <property type="protein sequence ID" value="GBG85379"/>
    <property type="gene ID" value="CBR_g40022"/>
</dbReference>
<dbReference type="AlphaFoldDB" id="A0A388LSZ1"/>
<dbReference type="InterPro" id="IPR038770">
    <property type="entry name" value="Na+/solute_symporter_sf"/>
</dbReference>
<dbReference type="EMBL" id="BFEA01000516">
    <property type="protein sequence ID" value="GBG85379.1"/>
    <property type="molecule type" value="Genomic_DNA"/>
</dbReference>
<dbReference type="PANTHER" id="PTHR10361:SF33">
    <property type="entry name" value="SODIUM_METABOLITE COTRANSPORTER BASS3, CHLOROPLASTIC-RELATED"/>
    <property type="match status" value="1"/>
</dbReference>
<dbReference type="PANTHER" id="PTHR10361">
    <property type="entry name" value="SODIUM-BILE ACID COTRANSPORTER"/>
    <property type="match status" value="1"/>
</dbReference>
<keyword evidence="1" id="KW-0472">Membrane</keyword>
<dbReference type="InterPro" id="IPR004710">
    <property type="entry name" value="Bilac:Na_transpt"/>
</dbReference>
<evidence type="ECO:0000313" key="3">
    <source>
        <dbReference type="Proteomes" id="UP000265515"/>
    </source>
</evidence>
<dbReference type="OMA" id="VISHWVA"/>
<keyword evidence="1" id="KW-1133">Transmembrane helix</keyword>
<protein>
    <submittedName>
        <fullName evidence="2">Uncharacterized protein</fullName>
    </submittedName>
</protein>
<reference evidence="2 3" key="1">
    <citation type="journal article" date="2018" name="Cell">
        <title>The Chara Genome: Secondary Complexity and Implications for Plant Terrestrialization.</title>
        <authorList>
            <person name="Nishiyama T."/>
            <person name="Sakayama H."/>
            <person name="Vries J.D."/>
            <person name="Buschmann H."/>
            <person name="Saint-Marcoux D."/>
            <person name="Ullrich K.K."/>
            <person name="Haas F.B."/>
            <person name="Vanderstraeten L."/>
            <person name="Becker D."/>
            <person name="Lang D."/>
            <person name="Vosolsobe S."/>
            <person name="Rombauts S."/>
            <person name="Wilhelmsson P.K.I."/>
            <person name="Janitza P."/>
            <person name="Kern R."/>
            <person name="Heyl A."/>
            <person name="Rumpler F."/>
            <person name="Villalobos L.I.A.C."/>
            <person name="Clay J.M."/>
            <person name="Skokan R."/>
            <person name="Toyoda A."/>
            <person name="Suzuki Y."/>
            <person name="Kagoshima H."/>
            <person name="Schijlen E."/>
            <person name="Tajeshwar N."/>
            <person name="Catarino B."/>
            <person name="Hetherington A.J."/>
            <person name="Saltykova A."/>
            <person name="Bonnot C."/>
            <person name="Breuninger H."/>
            <person name="Symeonidi A."/>
            <person name="Radhakrishnan G.V."/>
            <person name="Van Nieuwerburgh F."/>
            <person name="Deforce D."/>
            <person name="Chang C."/>
            <person name="Karol K.G."/>
            <person name="Hedrich R."/>
            <person name="Ulvskov P."/>
            <person name="Glockner G."/>
            <person name="Delwiche C.F."/>
            <person name="Petrasek J."/>
            <person name="Van de Peer Y."/>
            <person name="Friml J."/>
            <person name="Beilby M."/>
            <person name="Dolan L."/>
            <person name="Kohara Y."/>
            <person name="Sugano S."/>
            <person name="Fujiyama A."/>
            <person name="Delaux P.-M."/>
            <person name="Quint M."/>
            <person name="TheiBen G."/>
            <person name="Hagemann M."/>
            <person name="Harholt J."/>
            <person name="Dunand C."/>
            <person name="Zachgo S."/>
            <person name="Langdale J."/>
            <person name="Maumus F."/>
            <person name="Straeten D.V.D."/>
            <person name="Gould S.B."/>
            <person name="Rensing S.A."/>
        </authorList>
    </citation>
    <scope>NUCLEOTIDE SEQUENCE [LARGE SCALE GENOMIC DNA]</scope>
    <source>
        <strain evidence="2 3">S276</strain>
    </source>
</reference>
<accession>A0A388LSZ1</accession>
<evidence type="ECO:0000256" key="1">
    <source>
        <dbReference type="SAM" id="Phobius"/>
    </source>
</evidence>